<comment type="caution">
    <text evidence="1">The sequence shown here is derived from an EMBL/GenBank/DDBJ whole genome shotgun (WGS) entry which is preliminary data.</text>
</comment>
<evidence type="ECO:0000313" key="2">
    <source>
        <dbReference type="Proteomes" id="UP001148838"/>
    </source>
</evidence>
<dbReference type="EMBL" id="JAJSOF020000038">
    <property type="protein sequence ID" value="KAJ4427695.1"/>
    <property type="molecule type" value="Genomic_DNA"/>
</dbReference>
<reference evidence="1 2" key="1">
    <citation type="journal article" date="2022" name="Allergy">
        <title>Genome assembly and annotation of Periplaneta americana reveal a comprehensive cockroach allergen profile.</title>
        <authorList>
            <person name="Wang L."/>
            <person name="Xiong Q."/>
            <person name="Saelim N."/>
            <person name="Wang L."/>
            <person name="Nong W."/>
            <person name="Wan A.T."/>
            <person name="Shi M."/>
            <person name="Liu X."/>
            <person name="Cao Q."/>
            <person name="Hui J.H.L."/>
            <person name="Sookrung N."/>
            <person name="Leung T.F."/>
            <person name="Tungtrongchitr A."/>
            <person name="Tsui S.K.W."/>
        </authorList>
    </citation>
    <scope>NUCLEOTIDE SEQUENCE [LARGE SCALE GENOMIC DNA]</scope>
    <source>
        <strain evidence="1">PWHHKU_190912</strain>
    </source>
</reference>
<evidence type="ECO:0000313" key="1">
    <source>
        <dbReference type="EMBL" id="KAJ4427695.1"/>
    </source>
</evidence>
<gene>
    <name evidence="1" type="ORF">ANN_25344</name>
</gene>
<keyword evidence="2" id="KW-1185">Reference proteome</keyword>
<protein>
    <submittedName>
        <fullName evidence="1">Uncharacterized protein</fullName>
    </submittedName>
</protein>
<accession>A0ABQ8S1Q3</accession>
<proteinExistence type="predicted"/>
<organism evidence="1 2">
    <name type="scientific">Periplaneta americana</name>
    <name type="common">American cockroach</name>
    <name type="synonym">Blatta americana</name>
    <dbReference type="NCBI Taxonomy" id="6978"/>
    <lineage>
        <taxon>Eukaryota</taxon>
        <taxon>Metazoa</taxon>
        <taxon>Ecdysozoa</taxon>
        <taxon>Arthropoda</taxon>
        <taxon>Hexapoda</taxon>
        <taxon>Insecta</taxon>
        <taxon>Pterygota</taxon>
        <taxon>Neoptera</taxon>
        <taxon>Polyneoptera</taxon>
        <taxon>Dictyoptera</taxon>
        <taxon>Blattodea</taxon>
        <taxon>Blattoidea</taxon>
        <taxon>Blattidae</taxon>
        <taxon>Blattinae</taxon>
        <taxon>Periplaneta</taxon>
    </lineage>
</organism>
<dbReference type="Proteomes" id="UP001148838">
    <property type="component" value="Unassembled WGS sequence"/>
</dbReference>
<name>A0ABQ8S1Q3_PERAM</name>
<sequence length="186" mass="20770">MIRENTGVLLGASKAIGLEALSGVILSALVISVQLSEATNNSMDLRCNLGSHQQLCDLDLINSDLHQLNDIARETENCIYTRSGTVSPQDPRHLVNDVMCLVKNISYNIQCNKSIANNCSNVEKLFCNGMLETVFEENKETFQQFECITCIVAKSLHLLNSTDSISNIRNDGKYWKPKRSFSLFCF</sequence>